<accession>A0ACA9T760</accession>
<evidence type="ECO:0000313" key="1">
    <source>
        <dbReference type="EMBL" id="CAG9936744.1"/>
    </source>
</evidence>
<sequence>MPETRLSKRTRDANGQGSTKNFEEFEISEESEEFEEPTAKRRQLRINSKTPSSSRKHPNDGQNGVPGRSSGSKTQVKDGDFSICDRLDFRLKAYIDQDGKERLFMGVVSCGRHLPNLVSPVQGLNPGITMGHPDGEEGTLSSRYDRIFLSSSQQRINLLPEMSRDGEDSDSDMSSHPDMERLIRERDHAIRERDQSNQERDQAIQERNQAIQERNAFNKVVQTGNPYSGHNPVDLVGRYAISENHALLCNGFMRKWEVDSSECRDKLGKATDLSARHAIIKASLDDIYQLSQEFNAQAEWMSARHTSRPL</sequence>
<organism evidence="1 2">
    <name type="scientific">Clonostachys rosea f. rosea IK726</name>
    <dbReference type="NCBI Taxonomy" id="1349383"/>
    <lineage>
        <taxon>Eukaryota</taxon>
        <taxon>Fungi</taxon>
        <taxon>Dikarya</taxon>
        <taxon>Ascomycota</taxon>
        <taxon>Pezizomycotina</taxon>
        <taxon>Sordariomycetes</taxon>
        <taxon>Hypocreomycetidae</taxon>
        <taxon>Hypocreales</taxon>
        <taxon>Bionectriaceae</taxon>
        <taxon>Clonostachys</taxon>
    </lineage>
</organism>
<comment type="caution">
    <text evidence="1">The sequence shown here is derived from an EMBL/GenBank/DDBJ whole genome shotgun (WGS) entry which is preliminary data.</text>
</comment>
<dbReference type="EMBL" id="CADEHS020000001">
    <property type="protein sequence ID" value="CAG9936744.1"/>
    <property type="molecule type" value="Genomic_DNA"/>
</dbReference>
<protein>
    <submittedName>
        <fullName evidence="1">Uncharacterized protein</fullName>
    </submittedName>
</protein>
<name>A0ACA9T760_BIOOC</name>
<proteinExistence type="predicted"/>
<reference evidence="1" key="2">
    <citation type="submission" date="2021-10" db="EMBL/GenBank/DDBJ databases">
        <authorList>
            <person name="Piombo E."/>
        </authorList>
    </citation>
    <scope>NUCLEOTIDE SEQUENCE</scope>
</reference>
<keyword evidence="2" id="KW-1185">Reference proteome</keyword>
<reference evidence="1" key="1">
    <citation type="submission" date="2020-04" db="EMBL/GenBank/DDBJ databases">
        <authorList>
            <person name="Broberg M."/>
        </authorList>
    </citation>
    <scope>NUCLEOTIDE SEQUENCE</scope>
</reference>
<gene>
    <name evidence="1" type="ORF">CRV2_00003926</name>
</gene>
<dbReference type="Proteomes" id="UP000836387">
    <property type="component" value="Unassembled WGS sequence"/>
</dbReference>
<evidence type="ECO:0000313" key="2">
    <source>
        <dbReference type="Proteomes" id="UP000836387"/>
    </source>
</evidence>